<dbReference type="Pfam" id="PF10323">
    <property type="entry name" value="7TM_GPCR_Srv"/>
    <property type="match status" value="1"/>
</dbReference>
<keyword evidence="3" id="KW-1185">Reference proteome</keyword>
<dbReference type="Proteomes" id="UP000835052">
    <property type="component" value="Unassembled WGS sequence"/>
</dbReference>
<keyword evidence="1" id="KW-0472">Membrane</keyword>
<organism evidence="2 3">
    <name type="scientific">Caenorhabditis auriculariae</name>
    <dbReference type="NCBI Taxonomy" id="2777116"/>
    <lineage>
        <taxon>Eukaryota</taxon>
        <taxon>Metazoa</taxon>
        <taxon>Ecdysozoa</taxon>
        <taxon>Nematoda</taxon>
        <taxon>Chromadorea</taxon>
        <taxon>Rhabditida</taxon>
        <taxon>Rhabditina</taxon>
        <taxon>Rhabditomorpha</taxon>
        <taxon>Rhabditoidea</taxon>
        <taxon>Rhabditidae</taxon>
        <taxon>Peloderinae</taxon>
        <taxon>Caenorhabditis</taxon>
    </lineage>
</organism>
<dbReference type="OrthoDB" id="5853161at2759"/>
<comment type="caution">
    <text evidence="2">The sequence shown here is derived from an EMBL/GenBank/DDBJ whole genome shotgun (WGS) entry which is preliminary data.</text>
</comment>
<feature type="transmembrane region" description="Helical" evidence="1">
    <location>
        <begin position="82"/>
        <end position="104"/>
    </location>
</feature>
<accession>A0A8S1HIY6</accession>
<gene>
    <name evidence="2" type="ORF">CAUJ_LOCUS10881</name>
</gene>
<keyword evidence="1" id="KW-0812">Transmembrane</keyword>
<dbReference type="InterPro" id="IPR019426">
    <property type="entry name" value="7TM_GPCR_serpentine_rcpt_Srv"/>
</dbReference>
<sequence>MSWQSTCYFVEGIVSIPLYLRILFLLWQFRKKFITYKSPYYTLILSQGVMDILSWFLFAILIVGRQIRPIGEVLFAVDHYKVAWMINSQATFLLISRAVGVALISIQKIFGYLQPEFQGCLDFHRPAPLAMDLSSLFRANYYFSAYY</sequence>
<evidence type="ECO:0000256" key="1">
    <source>
        <dbReference type="SAM" id="Phobius"/>
    </source>
</evidence>
<evidence type="ECO:0000313" key="3">
    <source>
        <dbReference type="Proteomes" id="UP000835052"/>
    </source>
</evidence>
<keyword evidence="1" id="KW-1133">Transmembrane helix</keyword>
<feature type="transmembrane region" description="Helical" evidence="1">
    <location>
        <begin position="41"/>
        <end position="62"/>
    </location>
</feature>
<proteinExistence type="predicted"/>
<protein>
    <submittedName>
        <fullName evidence="2">Uncharacterized protein</fullName>
    </submittedName>
</protein>
<feature type="transmembrane region" description="Helical" evidence="1">
    <location>
        <begin position="12"/>
        <end position="29"/>
    </location>
</feature>
<dbReference type="AlphaFoldDB" id="A0A8S1HIY6"/>
<reference evidence="2" key="1">
    <citation type="submission" date="2020-10" db="EMBL/GenBank/DDBJ databases">
        <authorList>
            <person name="Kikuchi T."/>
        </authorList>
    </citation>
    <scope>NUCLEOTIDE SEQUENCE</scope>
    <source>
        <strain evidence="2">NKZ352</strain>
    </source>
</reference>
<name>A0A8S1HIY6_9PELO</name>
<evidence type="ECO:0000313" key="2">
    <source>
        <dbReference type="EMBL" id="CAD6194962.1"/>
    </source>
</evidence>
<dbReference type="EMBL" id="CAJGYM010000049">
    <property type="protein sequence ID" value="CAD6194962.1"/>
    <property type="molecule type" value="Genomic_DNA"/>
</dbReference>